<protein>
    <submittedName>
        <fullName evidence="1">Uncharacterized protein</fullName>
    </submittedName>
</protein>
<sequence>MLTDCLYSCFEGMKQKLSLGYINTDHIAVSVDLWSNFHRSFIGVVALWLDPRTLERKTAVLGCRRVIGHATYDKLAEVLCSVFEEYNIQGKVTSAVTNNGSNFVEALRVFSENDTTETDDESEMRPAELTGIVNSSDGSEYVLPADIRCAAHTLNLVATSNSAAAELDAQHSRIAKSVFKKRTALWSKQGQSNVSADVIKSHCGVYLRRPVPTRWNSLHDAVEHLLKSCTKKGRPGATVLHPEAAGPSPSCGIQVYGGILQCKCPPPIRNNLQEIG</sequence>
<reference evidence="1" key="1">
    <citation type="submission" date="2020-05" db="EMBL/GenBank/DDBJ databases">
        <title>Large-scale comparative analyses of tick genomes elucidate their genetic diversity and vector capacities.</title>
        <authorList>
            <person name="Jia N."/>
            <person name="Wang J."/>
            <person name="Shi W."/>
            <person name="Du L."/>
            <person name="Sun Y."/>
            <person name="Zhan W."/>
            <person name="Jiang J."/>
            <person name="Wang Q."/>
            <person name="Zhang B."/>
            <person name="Ji P."/>
            <person name="Sakyi L.B."/>
            <person name="Cui X."/>
            <person name="Yuan T."/>
            <person name="Jiang B."/>
            <person name="Yang W."/>
            <person name="Lam T.T.-Y."/>
            <person name="Chang Q."/>
            <person name="Ding S."/>
            <person name="Wang X."/>
            <person name="Zhu J."/>
            <person name="Ruan X."/>
            <person name="Zhao L."/>
            <person name="Wei J."/>
            <person name="Que T."/>
            <person name="Du C."/>
            <person name="Cheng J."/>
            <person name="Dai P."/>
            <person name="Han X."/>
            <person name="Huang E."/>
            <person name="Gao Y."/>
            <person name="Liu J."/>
            <person name="Shao H."/>
            <person name="Ye R."/>
            <person name="Li L."/>
            <person name="Wei W."/>
            <person name="Wang X."/>
            <person name="Wang C."/>
            <person name="Yang T."/>
            <person name="Huo Q."/>
            <person name="Li W."/>
            <person name="Guo W."/>
            <person name="Chen H."/>
            <person name="Zhou L."/>
            <person name="Ni X."/>
            <person name="Tian J."/>
            <person name="Zhou Y."/>
            <person name="Sheng Y."/>
            <person name="Liu T."/>
            <person name="Pan Y."/>
            <person name="Xia L."/>
            <person name="Li J."/>
            <person name="Zhao F."/>
            <person name="Cao W."/>
        </authorList>
    </citation>
    <scope>NUCLEOTIDE SEQUENCE</scope>
    <source>
        <strain evidence="1">Hyas-2018</strain>
    </source>
</reference>
<evidence type="ECO:0000313" key="1">
    <source>
        <dbReference type="EMBL" id="KAH6935885.1"/>
    </source>
</evidence>
<organism evidence="1 2">
    <name type="scientific">Hyalomma asiaticum</name>
    <name type="common">Tick</name>
    <dbReference type="NCBI Taxonomy" id="266040"/>
    <lineage>
        <taxon>Eukaryota</taxon>
        <taxon>Metazoa</taxon>
        <taxon>Ecdysozoa</taxon>
        <taxon>Arthropoda</taxon>
        <taxon>Chelicerata</taxon>
        <taxon>Arachnida</taxon>
        <taxon>Acari</taxon>
        <taxon>Parasitiformes</taxon>
        <taxon>Ixodida</taxon>
        <taxon>Ixodoidea</taxon>
        <taxon>Ixodidae</taxon>
        <taxon>Hyalomminae</taxon>
        <taxon>Hyalomma</taxon>
    </lineage>
</organism>
<evidence type="ECO:0000313" key="2">
    <source>
        <dbReference type="Proteomes" id="UP000821845"/>
    </source>
</evidence>
<comment type="caution">
    <text evidence="1">The sequence shown here is derived from an EMBL/GenBank/DDBJ whole genome shotgun (WGS) entry which is preliminary data.</text>
</comment>
<proteinExistence type="predicted"/>
<gene>
    <name evidence="1" type="ORF">HPB50_011327</name>
</gene>
<keyword evidence="2" id="KW-1185">Reference proteome</keyword>
<dbReference type="EMBL" id="CM023483">
    <property type="protein sequence ID" value="KAH6935885.1"/>
    <property type="molecule type" value="Genomic_DNA"/>
</dbReference>
<dbReference type="Proteomes" id="UP000821845">
    <property type="component" value="Chromosome 3"/>
</dbReference>
<name>A0ACB7SMR3_HYAAI</name>
<accession>A0ACB7SMR3</accession>